<evidence type="ECO:0000313" key="1">
    <source>
        <dbReference type="Proteomes" id="UP000887566"/>
    </source>
</evidence>
<dbReference type="Proteomes" id="UP000887566">
    <property type="component" value="Unplaced"/>
</dbReference>
<keyword evidence="1" id="KW-1185">Reference proteome</keyword>
<accession>A0A914VFE6</accession>
<protein>
    <submittedName>
        <fullName evidence="2">Uncharacterized protein</fullName>
    </submittedName>
</protein>
<dbReference type="AlphaFoldDB" id="A0A914VFE6"/>
<evidence type="ECO:0000313" key="2">
    <source>
        <dbReference type="WBParaSite" id="PSAMB.scaffold1891size26908.g15387.t1"/>
    </source>
</evidence>
<proteinExistence type="predicted"/>
<dbReference type="WBParaSite" id="PSAMB.scaffold1891size26908.g15387.t1">
    <property type="protein sequence ID" value="PSAMB.scaffold1891size26908.g15387.t1"/>
    <property type="gene ID" value="PSAMB.scaffold1891size26908.g15387"/>
</dbReference>
<organism evidence="1 2">
    <name type="scientific">Plectus sambesii</name>
    <dbReference type="NCBI Taxonomy" id="2011161"/>
    <lineage>
        <taxon>Eukaryota</taxon>
        <taxon>Metazoa</taxon>
        <taxon>Ecdysozoa</taxon>
        <taxon>Nematoda</taxon>
        <taxon>Chromadorea</taxon>
        <taxon>Plectida</taxon>
        <taxon>Plectina</taxon>
        <taxon>Plectoidea</taxon>
        <taxon>Plectidae</taxon>
        <taxon>Plectus</taxon>
    </lineage>
</organism>
<name>A0A914VFE6_9BILA</name>
<reference evidence="2" key="1">
    <citation type="submission" date="2022-11" db="UniProtKB">
        <authorList>
            <consortium name="WormBaseParasite"/>
        </authorList>
    </citation>
    <scope>IDENTIFICATION</scope>
</reference>
<sequence>MSAQRNIAPLNRQQRQHRTLAQKEILIKFTLVKGKAIREAAQVASVNRPCGGSHRQKLTPDILERIEEDIE</sequence>